<dbReference type="PANTHER" id="PTHR42686">
    <property type="entry name" value="GH17980P-RELATED"/>
    <property type="match status" value="1"/>
</dbReference>
<dbReference type="PANTHER" id="PTHR42686:SF1">
    <property type="entry name" value="GH17980P-RELATED"/>
    <property type="match status" value="1"/>
</dbReference>
<dbReference type="InterPro" id="IPR036812">
    <property type="entry name" value="NAD(P)_OxRdtase_dom_sf"/>
</dbReference>
<proteinExistence type="predicted"/>
<evidence type="ECO:0000313" key="2">
    <source>
        <dbReference type="EMBL" id="SVA68475.1"/>
    </source>
</evidence>
<reference evidence="2" key="1">
    <citation type="submission" date="2018-05" db="EMBL/GenBank/DDBJ databases">
        <authorList>
            <person name="Lanie J.A."/>
            <person name="Ng W.-L."/>
            <person name="Kazmierczak K.M."/>
            <person name="Andrzejewski T.M."/>
            <person name="Davidsen T.M."/>
            <person name="Wayne K.J."/>
            <person name="Tettelin H."/>
            <person name="Glass J.I."/>
            <person name="Rusch D."/>
            <person name="Podicherti R."/>
            <person name="Tsui H.-C.T."/>
            <person name="Winkler M.E."/>
        </authorList>
    </citation>
    <scope>NUCLEOTIDE SEQUENCE</scope>
</reference>
<dbReference type="CDD" id="cd19086">
    <property type="entry name" value="AKR_AKR11C1"/>
    <property type="match status" value="1"/>
</dbReference>
<feature type="domain" description="NADP-dependent oxidoreductase" evidence="1">
    <location>
        <begin position="16"/>
        <end position="229"/>
    </location>
</feature>
<dbReference type="Gene3D" id="3.20.20.100">
    <property type="entry name" value="NADP-dependent oxidoreductase domain"/>
    <property type="match status" value="1"/>
</dbReference>
<sequence length="263" mass="28596">VKSRVLGRTGLECSEVALGTWAFNSVVYGPVAVGEAHMTVRRALDEGITLFDTAPLYGTRKCDGIAEEVLGQALGADRERVLISTKFGRRATQGNRADFNAANVSASVDESLARLGTDRIDVLFFHSPFGADEIDDDVWEALARVRERGKVRAVGHSISKFTDTQNMARRWAEESRIDVIQVVYSLLNREATVLIGDLAAQGVGVVARESLANGFLSGAVSRDTVFPEGSLNARYSRDEVAARVDQVQRLSFLVRDPVASVPQ</sequence>
<accession>A0A381XUU6</accession>
<gene>
    <name evidence="2" type="ORF">METZ01_LOCUS121329</name>
</gene>
<feature type="non-terminal residue" evidence="2">
    <location>
        <position position="1"/>
    </location>
</feature>
<evidence type="ECO:0000259" key="1">
    <source>
        <dbReference type="Pfam" id="PF00248"/>
    </source>
</evidence>
<dbReference type="GO" id="GO:0016491">
    <property type="term" value="F:oxidoreductase activity"/>
    <property type="evidence" value="ECO:0007669"/>
    <property type="project" value="InterPro"/>
</dbReference>
<dbReference type="Pfam" id="PF00248">
    <property type="entry name" value="Aldo_ket_red"/>
    <property type="match status" value="1"/>
</dbReference>
<protein>
    <recommendedName>
        <fullName evidence="1">NADP-dependent oxidoreductase domain-containing protein</fullName>
    </recommendedName>
</protein>
<dbReference type="AlphaFoldDB" id="A0A381XUU6"/>
<dbReference type="SUPFAM" id="SSF51430">
    <property type="entry name" value="NAD(P)-linked oxidoreductase"/>
    <property type="match status" value="1"/>
</dbReference>
<dbReference type="EMBL" id="UINC01016449">
    <property type="protein sequence ID" value="SVA68475.1"/>
    <property type="molecule type" value="Genomic_DNA"/>
</dbReference>
<name>A0A381XUU6_9ZZZZ</name>
<organism evidence="2">
    <name type="scientific">marine metagenome</name>
    <dbReference type="NCBI Taxonomy" id="408172"/>
    <lineage>
        <taxon>unclassified sequences</taxon>
        <taxon>metagenomes</taxon>
        <taxon>ecological metagenomes</taxon>
    </lineage>
</organism>
<dbReference type="InterPro" id="IPR020471">
    <property type="entry name" value="AKR"/>
</dbReference>
<dbReference type="InterPro" id="IPR023210">
    <property type="entry name" value="NADP_OxRdtase_dom"/>
</dbReference>
<feature type="non-terminal residue" evidence="2">
    <location>
        <position position="263"/>
    </location>
</feature>
<dbReference type="GO" id="GO:0005829">
    <property type="term" value="C:cytosol"/>
    <property type="evidence" value="ECO:0007669"/>
    <property type="project" value="TreeGrafter"/>
</dbReference>